<feature type="compositionally biased region" description="Basic and acidic residues" evidence="5">
    <location>
        <begin position="113"/>
        <end position="129"/>
    </location>
</feature>
<dbReference type="GO" id="GO:0008270">
    <property type="term" value="F:zinc ion binding"/>
    <property type="evidence" value="ECO:0007669"/>
    <property type="project" value="UniProtKB-KW"/>
</dbReference>
<dbReference type="PROSITE" id="PS00518">
    <property type="entry name" value="ZF_RING_1"/>
    <property type="match status" value="1"/>
</dbReference>
<feature type="compositionally biased region" description="Polar residues" evidence="5">
    <location>
        <begin position="135"/>
        <end position="144"/>
    </location>
</feature>
<dbReference type="PROSITE" id="PS50089">
    <property type="entry name" value="ZF_RING_2"/>
    <property type="match status" value="1"/>
</dbReference>
<dbReference type="AlphaFoldDB" id="A0AAQ4ECU3"/>
<evidence type="ECO:0000256" key="5">
    <source>
        <dbReference type="SAM" id="MobiDB-lite"/>
    </source>
</evidence>
<dbReference type="SMART" id="SM00184">
    <property type="entry name" value="RING"/>
    <property type="match status" value="1"/>
</dbReference>
<dbReference type="SUPFAM" id="SSF57850">
    <property type="entry name" value="RING/U-box"/>
    <property type="match status" value="1"/>
</dbReference>
<sequence>MERTDYDTVFNCPVCLSPKQGMVFGLCQHFVCADCLYDAAELSLLKPFSSCPICKAKNVFPEERPDIPDTTRQLMEILGVVKCGRKLCGEEMWTWEKEQHDSACHGISRRATGRRDASPSSSRKVDTRTTKRLRSMNNGSNKVN</sequence>
<accession>A0AAQ4ECU3</accession>
<evidence type="ECO:0000256" key="1">
    <source>
        <dbReference type="ARBA" id="ARBA00022723"/>
    </source>
</evidence>
<gene>
    <name evidence="7" type="ORF">V5799_024181</name>
</gene>
<evidence type="ECO:0000313" key="7">
    <source>
        <dbReference type="EMBL" id="KAK8772575.1"/>
    </source>
</evidence>
<evidence type="ECO:0000256" key="2">
    <source>
        <dbReference type="ARBA" id="ARBA00022771"/>
    </source>
</evidence>
<proteinExistence type="predicted"/>
<evidence type="ECO:0000256" key="4">
    <source>
        <dbReference type="PROSITE-ProRule" id="PRU00175"/>
    </source>
</evidence>
<feature type="region of interest" description="Disordered" evidence="5">
    <location>
        <begin position="98"/>
        <end position="144"/>
    </location>
</feature>
<keyword evidence="8" id="KW-1185">Reference proteome</keyword>
<dbReference type="InterPro" id="IPR001841">
    <property type="entry name" value="Znf_RING"/>
</dbReference>
<keyword evidence="1" id="KW-0479">Metal-binding</keyword>
<evidence type="ECO:0000313" key="8">
    <source>
        <dbReference type="Proteomes" id="UP001321473"/>
    </source>
</evidence>
<dbReference type="EMBL" id="JARKHS020018099">
    <property type="protein sequence ID" value="KAK8772575.1"/>
    <property type="molecule type" value="Genomic_DNA"/>
</dbReference>
<dbReference type="InterPro" id="IPR017907">
    <property type="entry name" value="Znf_RING_CS"/>
</dbReference>
<protein>
    <recommendedName>
        <fullName evidence="6">RING-type domain-containing protein</fullName>
    </recommendedName>
</protein>
<reference evidence="7 8" key="1">
    <citation type="journal article" date="2023" name="Arcadia Sci">
        <title>De novo assembly of a long-read Amblyomma americanum tick genome.</title>
        <authorList>
            <person name="Chou S."/>
            <person name="Poskanzer K.E."/>
            <person name="Rollins M."/>
            <person name="Thuy-Boun P.S."/>
        </authorList>
    </citation>
    <scope>NUCLEOTIDE SEQUENCE [LARGE SCALE GENOMIC DNA]</scope>
    <source>
        <strain evidence="7">F_SG_1</strain>
        <tissue evidence="7">Salivary glands</tissue>
    </source>
</reference>
<comment type="caution">
    <text evidence="7">The sequence shown here is derived from an EMBL/GenBank/DDBJ whole genome shotgun (WGS) entry which is preliminary data.</text>
</comment>
<evidence type="ECO:0000259" key="6">
    <source>
        <dbReference type="PROSITE" id="PS50089"/>
    </source>
</evidence>
<feature type="domain" description="RING-type" evidence="6">
    <location>
        <begin position="12"/>
        <end position="55"/>
    </location>
</feature>
<organism evidence="7 8">
    <name type="scientific">Amblyomma americanum</name>
    <name type="common">Lone star tick</name>
    <dbReference type="NCBI Taxonomy" id="6943"/>
    <lineage>
        <taxon>Eukaryota</taxon>
        <taxon>Metazoa</taxon>
        <taxon>Ecdysozoa</taxon>
        <taxon>Arthropoda</taxon>
        <taxon>Chelicerata</taxon>
        <taxon>Arachnida</taxon>
        <taxon>Acari</taxon>
        <taxon>Parasitiformes</taxon>
        <taxon>Ixodida</taxon>
        <taxon>Ixodoidea</taxon>
        <taxon>Ixodidae</taxon>
        <taxon>Amblyomminae</taxon>
        <taxon>Amblyomma</taxon>
    </lineage>
</organism>
<keyword evidence="3" id="KW-0862">Zinc</keyword>
<evidence type="ECO:0000256" key="3">
    <source>
        <dbReference type="ARBA" id="ARBA00022833"/>
    </source>
</evidence>
<keyword evidence="2 4" id="KW-0863">Zinc-finger</keyword>
<dbReference type="Proteomes" id="UP001321473">
    <property type="component" value="Unassembled WGS sequence"/>
</dbReference>
<dbReference type="Gene3D" id="3.30.40.10">
    <property type="entry name" value="Zinc/RING finger domain, C3HC4 (zinc finger)"/>
    <property type="match status" value="1"/>
</dbReference>
<dbReference type="InterPro" id="IPR013083">
    <property type="entry name" value="Znf_RING/FYVE/PHD"/>
</dbReference>
<name>A0AAQ4ECU3_AMBAM</name>